<keyword evidence="1" id="KW-0812">Transmembrane</keyword>
<sequence>MILETSKDILYLVIAFCVLWLTVFLCWMFYYLARLLRNASQIIEEFRVKLQTLNEAVNHVRGRVEQISSLMSLATGGIGGLIKKTISNQAKKMVDRSTGAANKAAKDAVDKAIKSTAKSMKRASKKMKK</sequence>
<proteinExistence type="predicted"/>
<dbReference type="AlphaFoldDB" id="A0A2M6W4G0"/>
<evidence type="ECO:0000313" key="3">
    <source>
        <dbReference type="Proteomes" id="UP000231183"/>
    </source>
</evidence>
<organism evidence="2 3">
    <name type="scientific">Candidatus Magasanikbacteria bacterium CG10_big_fil_rev_8_21_14_0_10_40_10</name>
    <dbReference type="NCBI Taxonomy" id="1974648"/>
    <lineage>
        <taxon>Bacteria</taxon>
        <taxon>Candidatus Magasanikiibacteriota</taxon>
    </lineage>
</organism>
<keyword evidence="1" id="KW-0472">Membrane</keyword>
<evidence type="ECO:0000256" key="1">
    <source>
        <dbReference type="SAM" id="Phobius"/>
    </source>
</evidence>
<keyword evidence="1" id="KW-1133">Transmembrane helix</keyword>
<dbReference type="EMBL" id="PFBX01000014">
    <property type="protein sequence ID" value="PIT87658.1"/>
    <property type="molecule type" value="Genomic_DNA"/>
</dbReference>
<evidence type="ECO:0000313" key="2">
    <source>
        <dbReference type="EMBL" id="PIT87658.1"/>
    </source>
</evidence>
<protein>
    <recommendedName>
        <fullName evidence="4">DUF948 domain-containing protein</fullName>
    </recommendedName>
</protein>
<accession>A0A2M6W4G0</accession>
<gene>
    <name evidence="2" type="ORF">COU31_01760</name>
</gene>
<comment type="caution">
    <text evidence="2">The sequence shown here is derived from an EMBL/GenBank/DDBJ whole genome shotgun (WGS) entry which is preliminary data.</text>
</comment>
<evidence type="ECO:0008006" key="4">
    <source>
        <dbReference type="Google" id="ProtNLM"/>
    </source>
</evidence>
<reference evidence="3" key="1">
    <citation type="submission" date="2017-09" db="EMBL/GenBank/DDBJ databases">
        <title>Depth-based differentiation of microbial function through sediment-hosted aquifers and enrichment of novel symbionts in the deep terrestrial subsurface.</title>
        <authorList>
            <person name="Probst A.J."/>
            <person name="Ladd B."/>
            <person name="Jarett J.K."/>
            <person name="Geller-Mcgrath D.E."/>
            <person name="Sieber C.M.K."/>
            <person name="Emerson J.B."/>
            <person name="Anantharaman K."/>
            <person name="Thomas B.C."/>
            <person name="Malmstrom R."/>
            <person name="Stieglmeier M."/>
            <person name="Klingl A."/>
            <person name="Woyke T."/>
            <person name="Ryan C.M."/>
            <person name="Banfield J.F."/>
        </authorList>
    </citation>
    <scope>NUCLEOTIDE SEQUENCE [LARGE SCALE GENOMIC DNA]</scope>
</reference>
<dbReference type="Proteomes" id="UP000231183">
    <property type="component" value="Unassembled WGS sequence"/>
</dbReference>
<feature type="transmembrane region" description="Helical" evidence="1">
    <location>
        <begin position="12"/>
        <end position="33"/>
    </location>
</feature>
<name>A0A2M6W4G0_9BACT</name>